<proteinExistence type="predicted"/>
<evidence type="ECO:0000313" key="2">
    <source>
        <dbReference type="EMBL" id="MDP9822510.1"/>
    </source>
</evidence>
<evidence type="ECO:0000313" key="3">
    <source>
        <dbReference type="Proteomes" id="UP001240447"/>
    </source>
</evidence>
<accession>A0ABT9NR20</accession>
<dbReference type="RefSeq" id="WP_306825131.1">
    <property type="nucleotide sequence ID" value="NZ_JAUSQM010000001.1"/>
</dbReference>
<feature type="region of interest" description="Disordered" evidence="1">
    <location>
        <begin position="1"/>
        <end position="20"/>
    </location>
</feature>
<sequence>MLILLPPSEGKTAPRRGKPLDLETLSLPDLNPARGEVLDALVALCEGDPGEAARVLGLGKTQQDEVERNAALASAPTARAEQVYTGVLYEALDLPSLTGADKRRAGSWIATTSSLFGLVRPGDRIPAYRLSGDVTLPGLGSVAGHWRARLEPAALAAAGDGLVLDLRSTTYAAFWRPAGDIADRLATVRVLHEVDGVRKSVSHFNKATKGRLVRALVTGGEHPRTPDQLVDVLRAQGWHVEVAGQDRFGTKLDVVVSDL</sequence>
<reference evidence="2 3" key="1">
    <citation type="submission" date="2023-07" db="EMBL/GenBank/DDBJ databases">
        <title>Sequencing the genomes of 1000 actinobacteria strains.</title>
        <authorList>
            <person name="Klenk H.-P."/>
        </authorList>
    </citation>
    <scope>NUCLEOTIDE SEQUENCE [LARGE SCALE GENOMIC DNA]</scope>
    <source>
        <strain evidence="2 3">GD13</strain>
    </source>
</reference>
<name>A0ABT9NR20_9ACTN</name>
<protein>
    <submittedName>
        <fullName evidence="2">Cytoplasmic iron level regulating protein YaaA (DUF328/UPF0246 family)</fullName>
    </submittedName>
</protein>
<dbReference type="Proteomes" id="UP001240447">
    <property type="component" value="Unassembled WGS sequence"/>
</dbReference>
<organism evidence="2 3">
    <name type="scientific">Nocardioides massiliensis</name>
    <dbReference type="NCBI Taxonomy" id="1325935"/>
    <lineage>
        <taxon>Bacteria</taxon>
        <taxon>Bacillati</taxon>
        <taxon>Actinomycetota</taxon>
        <taxon>Actinomycetes</taxon>
        <taxon>Propionibacteriales</taxon>
        <taxon>Nocardioidaceae</taxon>
        <taxon>Nocardioides</taxon>
    </lineage>
</organism>
<evidence type="ECO:0000256" key="1">
    <source>
        <dbReference type="SAM" id="MobiDB-lite"/>
    </source>
</evidence>
<dbReference type="InterPro" id="IPR005583">
    <property type="entry name" value="YaaA"/>
</dbReference>
<dbReference type="PANTHER" id="PTHR30283:SF4">
    <property type="entry name" value="PEROXIDE STRESS RESISTANCE PROTEIN YAAA"/>
    <property type="match status" value="1"/>
</dbReference>
<dbReference type="Pfam" id="PF03883">
    <property type="entry name" value="H2O2_YaaD"/>
    <property type="match status" value="1"/>
</dbReference>
<dbReference type="NCBIfam" id="NF002545">
    <property type="entry name" value="PRK02101.2-3"/>
    <property type="match status" value="1"/>
</dbReference>
<keyword evidence="3" id="KW-1185">Reference proteome</keyword>
<gene>
    <name evidence="2" type="ORF">J2S59_002319</name>
</gene>
<dbReference type="PANTHER" id="PTHR30283">
    <property type="entry name" value="PEROXIDE STRESS RESPONSE PROTEIN YAAA"/>
    <property type="match status" value="1"/>
</dbReference>
<dbReference type="EMBL" id="JAUSQM010000001">
    <property type="protein sequence ID" value="MDP9822510.1"/>
    <property type="molecule type" value="Genomic_DNA"/>
</dbReference>
<comment type="caution">
    <text evidence="2">The sequence shown here is derived from an EMBL/GenBank/DDBJ whole genome shotgun (WGS) entry which is preliminary data.</text>
</comment>